<gene>
    <name evidence="1" type="ORF">CCAP1982_LOCUS3366</name>
</gene>
<name>A0A811U741_CERCA</name>
<evidence type="ECO:0000313" key="2">
    <source>
        <dbReference type="Proteomes" id="UP000606786"/>
    </source>
</evidence>
<feature type="non-terminal residue" evidence="1">
    <location>
        <position position="60"/>
    </location>
</feature>
<organism evidence="1 2">
    <name type="scientific">Ceratitis capitata</name>
    <name type="common">Mediterranean fruit fly</name>
    <name type="synonym">Tephritis capitata</name>
    <dbReference type="NCBI Taxonomy" id="7213"/>
    <lineage>
        <taxon>Eukaryota</taxon>
        <taxon>Metazoa</taxon>
        <taxon>Ecdysozoa</taxon>
        <taxon>Arthropoda</taxon>
        <taxon>Hexapoda</taxon>
        <taxon>Insecta</taxon>
        <taxon>Pterygota</taxon>
        <taxon>Neoptera</taxon>
        <taxon>Endopterygota</taxon>
        <taxon>Diptera</taxon>
        <taxon>Brachycera</taxon>
        <taxon>Muscomorpha</taxon>
        <taxon>Tephritoidea</taxon>
        <taxon>Tephritidae</taxon>
        <taxon>Ceratitis</taxon>
        <taxon>Ceratitis</taxon>
    </lineage>
</organism>
<protein>
    <submittedName>
        <fullName evidence="1">(Mediterranean fruit fly) hypothetical protein</fullName>
    </submittedName>
</protein>
<dbReference type="AlphaFoldDB" id="A0A811U741"/>
<accession>A0A811U741</accession>
<proteinExistence type="predicted"/>
<dbReference type="Proteomes" id="UP000606786">
    <property type="component" value="Unassembled WGS sequence"/>
</dbReference>
<dbReference type="EMBL" id="CAJHJT010000001">
    <property type="protein sequence ID" value="CAD6994631.1"/>
    <property type="molecule type" value="Genomic_DNA"/>
</dbReference>
<evidence type="ECO:0000313" key="1">
    <source>
        <dbReference type="EMBL" id="CAD6994631.1"/>
    </source>
</evidence>
<sequence>MRAHIGKSARQPQRQAQTTIYLLTPLFALSQAQNARWERLQELAALRLQQSAKDSTQKQQ</sequence>
<reference evidence="1" key="1">
    <citation type="submission" date="2020-11" db="EMBL/GenBank/DDBJ databases">
        <authorList>
            <person name="Whitehead M."/>
        </authorList>
    </citation>
    <scope>NUCLEOTIDE SEQUENCE</scope>
    <source>
        <strain evidence="1">EGII</strain>
    </source>
</reference>
<comment type="caution">
    <text evidence="1">The sequence shown here is derived from an EMBL/GenBank/DDBJ whole genome shotgun (WGS) entry which is preliminary data.</text>
</comment>
<keyword evidence="2" id="KW-1185">Reference proteome</keyword>